<dbReference type="EMBL" id="KF128361">
    <property type="protein sequence ID" value="AIA95725.1"/>
    <property type="molecule type" value="Genomic_DNA"/>
</dbReference>
<proteinExistence type="predicted"/>
<organism evidence="2">
    <name type="scientific">uncultured Lactobacillus sp</name>
    <dbReference type="NCBI Taxonomy" id="153152"/>
    <lineage>
        <taxon>Bacteria</taxon>
        <taxon>Bacillati</taxon>
        <taxon>Bacillota</taxon>
        <taxon>Bacilli</taxon>
        <taxon>Lactobacillales</taxon>
        <taxon>Lactobacillaceae</taxon>
        <taxon>Lactobacillus</taxon>
        <taxon>environmental samples</taxon>
    </lineage>
</organism>
<accession>A0A060CR31</accession>
<dbReference type="Pfam" id="PF17389">
    <property type="entry name" value="Bac_rhamnosid6H"/>
    <property type="match status" value="1"/>
</dbReference>
<dbReference type="GO" id="GO:0005975">
    <property type="term" value="P:carbohydrate metabolic process"/>
    <property type="evidence" value="ECO:0007669"/>
    <property type="project" value="InterPro"/>
</dbReference>
<feature type="domain" description="Alpha-L-rhamnosidase six-hairpin glycosidase" evidence="1">
    <location>
        <begin position="1"/>
        <end position="38"/>
    </location>
</feature>
<reference evidence="2" key="1">
    <citation type="journal article" date="2013" name="Environ. Microbiol.">
        <title>Seasonally variable intestinal metagenomes of the red palm weevil (Rhynchophorus ferrugineus).</title>
        <authorList>
            <person name="Jia S."/>
            <person name="Zhang X."/>
            <person name="Zhang G."/>
            <person name="Yin A."/>
            <person name="Zhang S."/>
            <person name="Li F."/>
            <person name="Wang L."/>
            <person name="Zhao D."/>
            <person name="Yun Q."/>
            <person name="Tala"/>
            <person name="Wang J."/>
            <person name="Sun G."/>
            <person name="Baabdullah M."/>
            <person name="Yu X."/>
            <person name="Hu S."/>
            <person name="Al-Mssallem I.S."/>
            <person name="Yu J."/>
        </authorList>
    </citation>
    <scope>NUCLEOTIDE SEQUENCE</scope>
</reference>
<dbReference type="Gene3D" id="1.50.10.10">
    <property type="match status" value="1"/>
</dbReference>
<dbReference type="AlphaFoldDB" id="A0A060CR31"/>
<evidence type="ECO:0000313" key="2">
    <source>
        <dbReference type="EMBL" id="AIA95725.1"/>
    </source>
</evidence>
<sequence length="51" mass="6011">MLSENGAHDLARKILLAEDCPSWLYEISMGATTIWERWIRFYLMAVLILRI</sequence>
<name>A0A060CR31_9LACO</name>
<dbReference type="PANTHER" id="PTHR33307:SF6">
    <property type="entry name" value="ALPHA-RHAMNOSIDASE (EUROFUNG)-RELATED"/>
    <property type="match status" value="1"/>
</dbReference>
<evidence type="ECO:0000259" key="1">
    <source>
        <dbReference type="Pfam" id="PF17389"/>
    </source>
</evidence>
<dbReference type="InterPro" id="IPR016007">
    <property type="entry name" value="Alpha_rhamnosid"/>
</dbReference>
<dbReference type="InterPro" id="IPR012341">
    <property type="entry name" value="6hp_glycosidase-like_sf"/>
</dbReference>
<dbReference type="PANTHER" id="PTHR33307">
    <property type="entry name" value="ALPHA-RHAMNOSIDASE (EUROFUNG)"/>
    <property type="match status" value="1"/>
</dbReference>
<dbReference type="InterPro" id="IPR035396">
    <property type="entry name" value="Bac_rhamnosid6H"/>
</dbReference>
<protein>
    <submittedName>
        <fullName evidence="2">Bac_rhamnosid</fullName>
    </submittedName>
</protein>